<dbReference type="GO" id="GO:0008320">
    <property type="term" value="F:protein transmembrane transporter activity"/>
    <property type="evidence" value="ECO:0007669"/>
    <property type="project" value="UniProtKB-UniRule"/>
</dbReference>
<dbReference type="NCBIfam" id="TIGR00964">
    <property type="entry name" value="secE_bact"/>
    <property type="match status" value="1"/>
</dbReference>
<dbReference type="InterPro" id="IPR038379">
    <property type="entry name" value="SecE_sf"/>
</dbReference>
<evidence type="ECO:0000256" key="7">
    <source>
        <dbReference type="ARBA" id="ARBA00023010"/>
    </source>
</evidence>
<evidence type="ECO:0000256" key="9">
    <source>
        <dbReference type="HAMAP-Rule" id="MF_00422"/>
    </source>
</evidence>
<keyword evidence="5 9" id="KW-0653">Protein transport</keyword>
<accession>A0A380MTZ7</accession>
<evidence type="ECO:0000256" key="4">
    <source>
        <dbReference type="ARBA" id="ARBA00022692"/>
    </source>
</evidence>
<evidence type="ECO:0000256" key="1">
    <source>
        <dbReference type="ARBA" id="ARBA00004370"/>
    </source>
</evidence>
<dbReference type="GO" id="GO:0065002">
    <property type="term" value="P:intracellular protein transmembrane transport"/>
    <property type="evidence" value="ECO:0007669"/>
    <property type="project" value="UniProtKB-UniRule"/>
</dbReference>
<dbReference type="HAMAP" id="MF_00422">
    <property type="entry name" value="SecE"/>
    <property type="match status" value="1"/>
</dbReference>
<dbReference type="RefSeq" id="WP_172459416.1">
    <property type="nucleotide sequence ID" value="NZ_UHIA01000004.1"/>
</dbReference>
<reference evidence="10 11" key="1">
    <citation type="submission" date="2018-06" db="EMBL/GenBank/DDBJ databases">
        <authorList>
            <consortium name="Pathogen Informatics"/>
            <person name="Doyle S."/>
        </authorList>
    </citation>
    <scope>NUCLEOTIDE SEQUENCE [LARGE SCALE GENOMIC DNA]</scope>
    <source>
        <strain evidence="10 11">NCTC10717</strain>
    </source>
</reference>
<evidence type="ECO:0000256" key="3">
    <source>
        <dbReference type="ARBA" id="ARBA00022475"/>
    </source>
</evidence>
<proteinExistence type="inferred from homology"/>
<protein>
    <recommendedName>
        <fullName evidence="9">Protein translocase subunit SecE</fullName>
    </recommendedName>
</protein>
<comment type="subunit">
    <text evidence="9">Component of the Sec protein translocase complex. Heterotrimer consisting of SecY, SecE and SecG subunits. The heterotrimers can form oligomers, although 1 heterotrimer is thought to be able to translocate proteins. Interacts with the ribosome. Interacts with SecDF, and other proteins may be involved. Interacts with SecA.</text>
</comment>
<feature type="transmembrane region" description="Helical" evidence="9">
    <location>
        <begin position="41"/>
        <end position="65"/>
    </location>
</feature>
<evidence type="ECO:0000256" key="2">
    <source>
        <dbReference type="ARBA" id="ARBA00022448"/>
    </source>
</evidence>
<dbReference type="InterPro" id="IPR005807">
    <property type="entry name" value="SecE_bac"/>
</dbReference>
<dbReference type="PANTHER" id="PTHR33910">
    <property type="entry name" value="PROTEIN TRANSLOCASE SUBUNIT SECE"/>
    <property type="match status" value="1"/>
</dbReference>
<dbReference type="Pfam" id="PF00584">
    <property type="entry name" value="SecE"/>
    <property type="match status" value="1"/>
</dbReference>
<keyword evidence="4 9" id="KW-0812">Transmembrane</keyword>
<dbReference type="GO" id="GO:0005886">
    <property type="term" value="C:plasma membrane"/>
    <property type="evidence" value="ECO:0007669"/>
    <property type="project" value="UniProtKB-UniRule"/>
</dbReference>
<dbReference type="AlphaFoldDB" id="A0A380MTZ7"/>
<dbReference type="Proteomes" id="UP000254575">
    <property type="component" value="Unassembled WGS sequence"/>
</dbReference>
<comment type="function">
    <text evidence="9">Essential subunit of the Sec protein translocation channel SecYEG. Clamps together the 2 halves of SecY. May contact the channel plug during translocation.</text>
</comment>
<dbReference type="EMBL" id="UHIA01000004">
    <property type="protein sequence ID" value="SUO96070.1"/>
    <property type="molecule type" value="Genomic_DNA"/>
</dbReference>
<keyword evidence="3 9" id="KW-1003">Cell membrane</keyword>
<dbReference type="GO" id="GO:0009306">
    <property type="term" value="P:protein secretion"/>
    <property type="evidence" value="ECO:0007669"/>
    <property type="project" value="UniProtKB-UniRule"/>
</dbReference>
<evidence type="ECO:0000256" key="5">
    <source>
        <dbReference type="ARBA" id="ARBA00022927"/>
    </source>
</evidence>
<feature type="transmembrane region" description="Helical" evidence="9">
    <location>
        <begin position="97"/>
        <end position="122"/>
    </location>
</feature>
<dbReference type="GO" id="GO:0006605">
    <property type="term" value="P:protein targeting"/>
    <property type="evidence" value="ECO:0007669"/>
    <property type="project" value="UniProtKB-UniRule"/>
</dbReference>
<dbReference type="Gene3D" id="1.20.5.1030">
    <property type="entry name" value="Preprotein translocase secy subunit"/>
    <property type="match status" value="1"/>
</dbReference>
<keyword evidence="7 9" id="KW-0811">Translocation</keyword>
<comment type="subcellular location">
    <subcellularLocation>
        <location evidence="1">Membrane</location>
    </subcellularLocation>
</comment>
<keyword evidence="2 9" id="KW-0813">Transport</keyword>
<keyword evidence="11" id="KW-1185">Reference proteome</keyword>
<dbReference type="GO" id="GO:0043952">
    <property type="term" value="P:protein transport by the Sec complex"/>
    <property type="evidence" value="ECO:0007669"/>
    <property type="project" value="UniProtKB-UniRule"/>
</dbReference>
<comment type="caution">
    <text evidence="9">Lacks conserved residue(s) required for the propagation of feature annotation.</text>
</comment>
<keyword evidence="6 9" id="KW-1133">Transmembrane helix</keyword>
<evidence type="ECO:0000256" key="6">
    <source>
        <dbReference type="ARBA" id="ARBA00022989"/>
    </source>
</evidence>
<gene>
    <name evidence="9" type="primary">secE</name>
    <name evidence="10" type="ORF">NCTC10717_00844</name>
</gene>
<evidence type="ECO:0000313" key="10">
    <source>
        <dbReference type="EMBL" id="SUO96070.1"/>
    </source>
</evidence>
<dbReference type="InterPro" id="IPR001901">
    <property type="entry name" value="Translocase_SecE/Sec61-g"/>
</dbReference>
<dbReference type="PROSITE" id="PS01067">
    <property type="entry name" value="SECE_SEC61G"/>
    <property type="match status" value="1"/>
</dbReference>
<feature type="transmembrane region" description="Helical" evidence="9">
    <location>
        <begin position="12"/>
        <end position="35"/>
    </location>
</feature>
<evidence type="ECO:0000256" key="8">
    <source>
        <dbReference type="ARBA" id="ARBA00023136"/>
    </source>
</evidence>
<dbReference type="PANTHER" id="PTHR33910:SF1">
    <property type="entry name" value="PROTEIN TRANSLOCASE SUBUNIT SECE"/>
    <property type="match status" value="1"/>
</dbReference>
<name>A0A380MTZ7_9GAMM</name>
<evidence type="ECO:0000313" key="11">
    <source>
        <dbReference type="Proteomes" id="UP000254575"/>
    </source>
</evidence>
<sequence>MSTEIAVEKKPLSGLFTVLAIVLFLGGFYLAGSLFLASKAWYLRLAVAVLGAVLAAAALTQTIYWHKMISLVRGARIEMNKVFWPNKDELIKTTAMVLAIVTVFAIVLSIIDWILTLIVQLVL</sequence>
<organism evidence="10 11">
    <name type="scientific">Suttonella indologenes</name>
    <dbReference type="NCBI Taxonomy" id="13276"/>
    <lineage>
        <taxon>Bacteria</taxon>
        <taxon>Pseudomonadati</taxon>
        <taxon>Pseudomonadota</taxon>
        <taxon>Gammaproteobacteria</taxon>
        <taxon>Cardiobacteriales</taxon>
        <taxon>Cardiobacteriaceae</taxon>
        <taxon>Suttonella</taxon>
    </lineage>
</organism>
<keyword evidence="8 9" id="KW-0472">Membrane</keyword>
<comment type="similarity">
    <text evidence="9">Belongs to the SecE/SEC61-gamma family.</text>
</comment>